<organism evidence="2 3">
    <name type="scientific">Virgibacillus sediminis</name>
    <dbReference type="NCBI Taxonomy" id="202260"/>
    <lineage>
        <taxon>Bacteria</taxon>
        <taxon>Bacillati</taxon>
        <taxon>Bacillota</taxon>
        <taxon>Bacilli</taxon>
        <taxon>Bacillales</taxon>
        <taxon>Bacillaceae</taxon>
        <taxon>Virgibacillus</taxon>
    </lineage>
</organism>
<dbReference type="InterPro" id="IPR036895">
    <property type="entry name" value="Uracil-DNA_glycosylase-like_sf"/>
</dbReference>
<protein>
    <submittedName>
        <fullName evidence="2">DNA-deoxyinosine glycosylase</fullName>
        <ecNumber evidence="2">3.2.2.15</ecNumber>
    </submittedName>
</protein>
<dbReference type="SMART" id="SM00987">
    <property type="entry name" value="UreE_C"/>
    <property type="match status" value="1"/>
</dbReference>
<dbReference type="CDD" id="cd10032">
    <property type="entry name" value="UDG-F6_HDG"/>
    <property type="match status" value="1"/>
</dbReference>
<dbReference type="GO" id="GO:0033958">
    <property type="term" value="F:DNA-deoxyinosine glycosylase activity"/>
    <property type="evidence" value="ECO:0007669"/>
    <property type="project" value="UniProtKB-EC"/>
</dbReference>
<dbReference type="Proteomes" id="UP001595387">
    <property type="component" value="Unassembled WGS sequence"/>
</dbReference>
<gene>
    <name evidence="2" type="ORF">ACFODW_01830</name>
</gene>
<dbReference type="Pfam" id="PF03167">
    <property type="entry name" value="UDG"/>
    <property type="match status" value="1"/>
</dbReference>
<dbReference type="RefSeq" id="WP_390302051.1">
    <property type="nucleotide sequence ID" value="NZ_JBHRRZ010000002.1"/>
</dbReference>
<evidence type="ECO:0000313" key="2">
    <source>
        <dbReference type="EMBL" id="MFC2947105.1"/>
    </source>
</evidence>
<accession>A0ABV7A2M4</accession>
<dbReference type="EMBL" id="JBHRRZ010000002">
    <property type="protein sequence ID" value="MFC2947105.1"/>
    <property type="molecule type" value="Genomic_DNA"/>
</dbReference>
<evidence type="ECO:0000313" key="3">
    <source>
        <dbReference type="Proteomes" id="UP001595387"/>
    </source>
</evidence>
<evidence type="ECO:0000259" key="1">
    <source>
        <dbReference type="SMART" id="SM00986"/>
    </source>
</evidence>
<proteinExistence type="predicted"/>
<dbReference type="Gene3D" id="3.40.470.10">
    <property type="entry name" value="Uracil-DNA glycosylase-like domain"/>
    <property type="match status" value="1"/>
</dbReference>
<dbReference type="SMART" id="SM00986">
    <property type="entry name" value="UDG"/>
    <property type="match status" value="1"/>
</dbReference>
<reference evidence="3" key="1">
    <citation type="journal article" date="2019" name="Int. J. Syst. Evol. Microbiol.">
        <title>The Global Catalogue of Microorganisms (GCM) 10K type strain sequencing project: providing services to taxonomists for standard genome sequencing and annotation.</title>
        <authorList>
            <consortium name="The Broad Institute Genomics Platform"/>
            <consortium name="The Broad Institute Genome Sequencing Center for Infectious Disease"/>
            <person name="Wu L."/>
            <person name="Ma J."/>
        </authorList>
    </citation>
    <scope>NUCLEOTIDE SEQUENCE [LARGE SCALE GENOMIC DNA]</scope>
    <source>
        <strain evidence="3">KCTC 13193</strain>
    </source>
</reference>
<keyword evidence="2" id="KW-0378">Hydrolase</keyword>
<keyword evidence="2" id="KW-0326">Glycosidase</keyword>
<keyword evidence="3" id="KW-1185">Reference proteome</keyword>
<comment type="caution">
    <text evidence="2">The sequence shown here is derived from an EMBL/GenBank/DDBJ whole genome shotgun (WGS) entry which is preliminary data.</text>
</comment>
<sequence>MAEKLRSFAPVLPAEPKVLILGSMPGGMSLEKQEYYGNPRNHFWDLLFELFNEQPMKDYQEKLEFVKRNHIALWDTIGTCYREGSLDANIIDEVPNDIPGLLKEYPSIRLIACNGTKSYQTFRRNFKDEVTEGVDVVKLPSTSPIPGRYTKTFEGKVEAWSILLDYL</sequence>
<dbReference type="InterPro" id="IPR026353">
    <property type="entry name" value="Hypoxan-DNA_Glyclase"/>
</dbReference>
<dbReference type="NCBIfam" id="TIGR04274">
    <property type="entry name" value="hypoxanDNAglyco"/>
    <property type="match status" value="1"/>
</dbReference>
<name>A0ABV7A2M4_9BACI</name>
<feature type="domain" description="Uracil-DNA glycosylase-like" evidence="1">
    <location>
        <begin position="9"/>
        <end position="164"/>
    </location>
</feature>
<dbReference type="InterPro" id="IPR005122">
    <property type="entry name" value="Uracil-DNA_glycosylase-like"/>
</dbReference>
<dbReference type="SUPFAM" id="SSF52141">
    <property type="entry name" value="Uracil-DNA glycosylase-like"/>
    <property type="match status" value="1"/>
</dbReference>
<dbReference type="EC" id="3.2.2.15" evidence="2"/>